<dbReference type="SUPFAM" id="SSF54995">
    <property type="entry name" value="Ribosomal protein S6"/>
    <property type="match status" value="1"/>
</dbReference>
<organism evidence="5 6">
    <name type="scientific">Candidatus Stercoripulliclostridium merdigallinarum</name>
    <dbReference type="NCBI Taxonomy" id="2840951"/>
    <lineage>
        <taxon>Bacteria</taxon>
        <taxon>Bacillati</taxon>
        <taxon>Bacillota</taxon>
        <taxon>Clostridia</taxon>
        <taxon>Eubacteriales</taxon>
        <taxon>Candidatus Stercoripulliclostridium</taxon>
    </lineage>
</organism>
<evidence type="ECO:0000313" key="5">
    <source>
        <dbReference type="EMBL" id="HIU59878.1"/>
    </source>
</evidence>
<keyword evidence="4" id="KW-0694">RNA-binding</keyword>
<dbReference type="NCBIfam" id="TIGR00166">
    <property type="entry name" value="S6"/>
    <property type="match status" value="1"/>
</dbReference>
<comment type="similarity">
    <text evidence="1 4">Belongs to the bacterial ribosomal protein bS6 family.</text>
</comment>
<sequence length="94" mass="10865">MNKYQLLFIIDNDIEDEAKDAVIDKFSNLIAELGGTVGMLDKWGTRKYAYPINFKNEGYYVLMQFEATPDVPAEVDRQMRINDNVVRQLITKMA</sequence>
<dbReference type="AlphaFoldDB" id="A0A9D1MG53"/>
<dbReference type="GO" id="GO:0070181">
    <property type="term" value="F:small ribosomal subunit rRNA binding"/>
    <property type="evidence" value="ECO:0007669"/>
    <property type="project" value="TreeGrafter"/>
</dbReference>
<dbReference type="GO" id="GO:0006412">
    <property type="term" value="P:translation"/>
    <property type="evidence" value="ECO:0007669"/>
    <property type="project" value="UniProtKB-UniRule"/>
</dbReference>
<dbReference type="Pfam" id="PF01250">
    <property type="entry name" value="Ribosomal_S6"/>
    <property type="match status" value="1"/>
</dbReference>
<keyword evidence="4 5" id="KW-0689">Ribosomal protein</keyword>
<name>A0A9D1MG53_9FIRM</name>
<accession>A0A9D1MG53</accession>
<comment type="function">
    <text evidence="2 4">Binds together with bS18 to 16S ribosomal RNA.</text>
</comment>
<dbReference type="InterPro" id="IPR014717">
    <property type="entry name" value="Transl_elong_EF1B/ribsomal_bS6"/>
</dbReference>
<evidence type="ECO:0000256" key="1">
    <source>
        <dbReference type="ARBA" id="ARBA00009512"/>
    </source>
</evidence>
<evidence type="ECO:0000256" key="3">
    <source>
        <dbReference type="ARBA" id="ARBA00035294"/>
    </source>
</evidence>
<keyword evidence="4" id="KW-0699">rRNA-binding</keyword>
<dbReference type="InterPro" id="IPR020814">
    <property type="entry name" value="Ribosomal_S6_plastid/chlpt"/>
</dbReference>
<dbReference type="CDD" id="cd00473">
    <property type="entry name" value="bS6"/>
    <property type="match status" value="1"/>
</dbReference>
<dbReference type="GO" id="GO:1990904">
    <property type="term" value="C:ribonucleoprotein complex"/>
    <property type="evidence" value="ECO:0007669"/>
    <property type="project" value="UniProtKB-KW"/>
</dbReference>
<dbReference type="PANTHER" id="PTHR21011">
    <property type="entry name" value="MITOCHONDRIAL 28S RIBOSOMAL PROTEIN S6"/>
    <property type="match status" value="1"/>
</dbReference>
<dbReference type="Proteomes" id="UP000824094">
    <property type="component" value="Unassembled WGS sequence"/>
</dbReference>
<reference evidence="5" key="1">
    <citation type="submission" date="2020-10" db="EMBL/GenBank/DDBJ databases">
        <authorList>
            <person name="Gilroy R."/>
        </authorList>
    </citation>
    <scope>NUCLEOTIDE SEQUENCE</scope>
    <source>
        <strain evidence="5">18911</strain>
    </source>
</reference>
<dbReference type="HAMAP" id="MF_00360">
    <property type="entry name" value="Ribosomal_bS6"/>
    <property type="match status" value="1"/>
</dbReference>
<comment type="caution">
    <text evidence="5">The sequence shown here is derived from an EMBL/GenBank/DDBJ whole genome shotgun (WGS) entry which is preliminary data.</text>
</comment>
<gene>
    <name evidence="4" type="primary">rpsF</name>
    <name evidence="5" type="ORF">IAB05_00640</name>
</gene>
<evidence type="ECO:0000256" key="2">
    <source>
        <dbReference type="ARBA" id="ARBA00035104"/>
    </source>
</evidence>
<dbReference type="InterPro" id="IPR000529">
    <property type="entry name" value="Ribosomal_bS6"/>
</dbReference>
<dbReference type="Gene3D" id="3.30.70.60">
    <property type="match status" value="1"/>
</dbReference>
<protein>
    <recommendedName>
        <fullName evidence="3 4">Small ribosomal subunit protein bS6</fullName>
    </recommendedName>
</protein>
<dbReference type="GO" id="GO:0005737">
    <property type="term" value="C:cytoplasm"/>
    <property type="evidence" value="ECO:0007669"/>
    <property type="project" value="UniProtKB-ARBA"/>
</dbReference>
<evidence type="ECO:0000256" key="4">
    <source>
        <dbReference type="HAMAP-Rule" id="MF_00360"/>
    </source>
</evidence>
<dbReference type="InterPro" id="IPR035980">
    <property type="entry name" value="Ribosomal_bS6_sf"/>
</dbReference>
<dbReference type="PANTHER" id="PTHR21011:SF1">
    <property type="entry name" value="SMALL RIBOSOMAL SUBUNIT PROTEIN BS6M"/>
    <property type="match status" value="1"/>
</dbReference>
<keyword evidence="4" id="KW-0687">Ribonucleoprotein</keyword>
<evidence type="ECO:0000313" key="6">
    <source>
        <dbReference type="Proteomes" id="UP000824094"/>
    </source>
</evidence>
<dbReference type="EMBL" id="DVNF01000024">
    <property type="protein sequence ID" value="HIU59878.1"/>
    <property type="molecule type" value="Genomic_DNA"/>
</dbReference>
<dbReference type="GO" id="GO:0005840">
    <property type="term" value="C:ribosome"/>
    <property type="evidence" value="ECO:0007669"/>
    <property type="project" value="UniProtKB-KW"/>
</dbReference>
<reference evidence="5" key="2">
    <citation type="journal article" date="2021" name="PeerJ">
        <title>Extensive microbial diversity within the chicken gut microbiome revealed by metagenomics and culture.</title>
        <authorList>
            <person name="Gilroy R."/>
            <person name="Ravi A."/>
            <person name="Getino M."/>
            <person name="Pursley I."/>
            <person name="Horton D.L."/>
            <person name="Alikhan N.F."/>
            <person name="Baker D."/>
            <person name="Gharbi K."/>
            <person name="Hall N."/>
            <person name="Watson M."/>
            <person name="Adriaenssens E.M."/>
            <person name="Foster-Nyarko E."/>
            <person name="Jarju S."/>
            <person name="Secka A."/>
            <person name="Antonio M."/>
            <person name="Oren A."/>
            <person name="Chaudhuri R.R."/>
            <person name="La Ragione R."/>
            <person name="Hildebrand F."/>
            <person name="Pallen M.J."/>
        </authorList>
    </citation>
    <scope>NUCLEOTIDE SEQUENCE</scope>
    <source>
        <strain evidence="5">18911</strain>
    </source>
</reference>
<proteinExistence type="inferred from homology"/>
<dbReference type="GO" id="GO:0003735">
    <property type="term" value="F:structural constituent of ribosome"/>
    <property type="evidence" value="ECO:0007669"/>
    <property type="project" value="InterPro"/>
</dbReference>